<keyword evidence="4" id="KW-1185">Reference proteome</keyword>
<keyword evidence="1" id="KW-0732">Signal</keyword>
<organism evidence="3 4">
    <name type="scientific">Massilia mucilaginosa</name>
    <dbReference type="NCBI Taxonomy" id="2609282"/>
    <lineage>
        <taxon>Bacteria</taxon>
        <taxon>Pseudomonadati</taxon>
        <taxon>Pseudomonadota</taxon>
        <taxon>Betaproteobacteria</taxon>
        <taxon>Burkholderiales</taxon>
        <taxon>Oxalobacteraceae</taxon>
        <taxon>Telluria group</taxon>
        <taxon>Massilia</taxon>
    </lineage>
</organism>
<proteinExistence type="predicted"/>
<reference evidence="3 4" key="1">
    <citation type="submission" date="2019-10" db="EMBL/GenBank/DDBJ databases">
        <title>Taxonomy of Antarctic Massilia spp.: description of Massilia rubra sp. nov., Massilia aquatica sp. nov., Massilia mucilaginosa sp. nov., Massilia frigida sp. nov. isolated from streams, lakes and regoliths.</title>
        <authorList>
            <person name="Holochova P."/>
            <person name="Sedlacek I."/>
            <person name="Kralova S."/>
            <person name="Maslanova I."/>
            <person name="Busse H.-J."/>
            <person name="Stankova E."/>
            <person name="Vrbovska V."/>
            <person name="Kovarovic V."/>
            <person name="Bartak M."/>
            <person name="Svec P."/>
            <person name="Pantucek R."/>
        </authorList>
    </citation>
    <scope>NUCLEOTIDE SEQUENCE [LARGE SCALE GENOMIC DNA]</scope>
    <source>
        <strain evidence="3 4">CCM 8733</strain>
    </source>
</reference>
<gene>
    <name evidence="3" type="ORF">F2P45_27955</name>
</gene>
<evidence type="ECO:0000259" key="2">
    <source>
        <dbReference type="Pfam" id="PF07007"/>
    </source>
</evidence>
<dbReference type="Proteomes" id="UP000609726">
    <property type="component" value="Unassembled WGS sequence"/>
</dbReference>
<dbReference type="RefSeq" id="WP_166881505.1">
    <property type="nucleotide sequence ID" value="NZ_WHJH01000054.1"/>
</dbReference>
<comment type="caution">
    <text evidence="3">The sequence shown here is derived from an EMBL/GenBank/DDBJ whole genome shotgun (WGS) entry which is preliminary data.</text>
</comment>
<name>A0ABX0P0K6_9BURK</name>
<sequence>MPTISHFLLLTLLATPMTALQANAAATTPIIDAAEKCNQFSQADRRDCLDKMVVDSAVALKQAEARAAAAIAGWDEDDKYIMAAKARLKASVAAFARFRQVQCAFATSLRGGAAGDAHEISRLACVADINTQRSLQLARETADLPRK</sequence>
<feature type="domain" description="Lysozyme inhibitor LprI-like N-terminal" evidence="2">
    <location>
        <begin position="40"/>
        <end position="137"/>
    </location>
</feature>
<dbReference type="EMBL" id="WHJH01000054">
    <property type="protein sequence ID" value="NHZ92813.1"/>
    <property type="molecule type" value="Genomic_DNA"/>
</dbReference>
<evidence type="ECO:0000313" key="3">
    <source>
        <dbReference type="EMBL" id="NHZ92813.1"/>
    </source>
</evidence>
<dbReference type="Gene3D" id="1.20.1270.180">
    <property type="match status" value="1"/>
</dbReference>
<feature type="signal peptide" evidence="1">
    <location>
        <begin position="1"/>
        <end position="24"/>
    </location>
</feature>
<protein>
    <submittedName>
        <fullName evidence="3">DUF1311 domain-containing protein</fullName>
    </submittedName>
</protein>
<evidence type="ECO:0000313" key="4">
    <source>
        <dbReference type="Proteomes" id="UP000609726"/>
    </source>
</evidence>
<feature type="chain" id="PRO_5045774895" evidence="1">
    <location>
        <begin position="25"/>
        <end position="147"/>
    </location>
</feature>
<dbReference type="InterPro" id="IPR009739">
    <property type="entry name" value="LprI-like_N"/>
</dbReference>
<dbReference type="Pfam" id="PF07007">
    <property type="entry name" value="LprI"/>
    <property type="match status" value="1"/>
</dbReference>
<evidence type="ECO:0000256" key="1">
    <source>
        <dbReference type="SAM" id="SignalP"/>
    </source>
</evidence>
<accession>A0ABX0P0K6</accession>